<sequence length="316" mass="35667">MSWGGVFHADEAEDSFWPSFTDIMMVIVMTFLLVTVAVVLANTRLLDELKSSVVAEEEAKQRIEFTLKENATLEEQLDYFQQRSSSLEMELLRSRAQTENTRSELLSTQSELSRLQSADQQKSDELADLEQSMLTQGAAVKRLETELQQSQQALVAERSQLQNQLAAIQEQLLSSQNEAIESEAALANLREQTSDESLKLASLQGEYDELDKKYQKLLKPTRSSKGKTVVDVMYSQSGYRIRKPGEAAYRTVGQAVMNRELAALKSAHGTDLYVKIIIPENSGLSYNKAWVFTRDILNKYDYYYQENTGAEGNDGE</sequence>
<evidence type="ECO:0000256" key="1">
    <source>
        <dbReference type="SAM" id="MobiDB-lite"/>
    </source>
</evidence>
<reference evidence="3" key="1">
    <citation type="submission" date="2020-01" db="EMBL/GenBank/DDBJ databases">
        <authorList>
            <person name="Meier V. D."/>
            <person name="Meier V D."/>
        </authorList>
    </citation>
    <scope>NUCLEOTIDE SEQUENCE</scope>
    <source>
        <strain evidence="3">HLG_WM_MAG_09</strain>
    </source>
</reference>
<evidence type="ECO:0000313" key="3">
    <source>
        <dbReference type="EMBL" id="CAA6817348.1"/>
    </source>
</evidence>
<proteinExistence type="predicted"/>
<evidence type="ECO:0008006" key="4">
    <source>
        <dbReference type="Google" id="ProtNLM"/>
    </source>
</evidence>
<dbReference type="AlphaFoldDB" id="A0A6S6TLY3"/>
<keyword evidence="2" id="KW-0472">Membrane</keyword>
<organism evidence="3">
    <name type="scientific">uncultured Thiotrichaceae bacterium</name>
    <dbReference type="NCBI Taxonomy" id="298394"/>
    <lineage>
        <taxon>Bacteria</taxon>
        <taxon>Pseudomonadati</taxon>
        <taxon>Pseudomonadota</taxon>
        <taxon>Gammaproteobacteria</taxon>
        <taxon>Thiotrichales</taxon>
        <taxon>Thiotrichaceae</taxon>
        <taxon>environmental samples</taxon>
    </lineage>
</organism>
<gene>
    <name evidence="3" type="ORF">HELGO_WM14481</name>
</gene>
<keyword evidence="2" id="KW-0812">Transmembrane</keyword>
<keyword evidence="2" id="KW-1133">Transmembrane helix</keyword>
<feature type="transmembrane region" description="Helical" evidence="2">
    <location>
        <begin position="23"/>
        <end position="41"/>
    </location>
</feature>
<protein>
    <recommendedName>
        <fullName evidence="4">Chromosome partition protein Smc</fullName>
    </recommendedName>
</protein>
<dbReference type="EMBL" id="CACVAT010000277">
    <property type="protein sequence ID" value="CAA6817348.1"/>
    <property type="molecule type" value="Genomic_DNA"/>
</dbReference>
<accession>A0A6S6TLY3</accession>
<feature type="region of interest" description="Disordered" evidence="1">
    <location>
        <begin position="100"/>
        <end position="126"/>
    </location>
</feature>
<evidence type="ECO:0000256" key="2">
    <source>
        <dbReference type="SAM" id="Phobius"/>
    </source>
</evidence>
<name>A0A6S6TLY3_9GAMM</name>
<feature type="compositionally biased region" description="Polar residues" evidence="1">
    <location>
        <begin position="100"/>
        <end position="120"/>
    </location>
</feature>